<keyword evidence="2" id="KW-1185">Reference proteome</keyword>
<protein>
    <submittedName>
        <fullName evidence="3">Uncharacterized protein</fullName>
    </submittedName>
</protein>
<dbReference type="AlphaFoldDB" id="A0A914S3L6"/>
<proteinExistence type="predicted"/>
<dbReference type="WBParaSite" id="PEQ_0000887601-mRNA-1">
    <property type="protein sequence ID" value="PEQ_0000887601-mRNA-1"/>
    <property type="gene ID" value="PEQ_0000887601"/>
</dbReference>
<name>A0A914S3L6_PAREQ</name>
<evidence type="ECO:0000256" key="1">
    <source>
        <dbReference type="SAM" id="MobiDB-lite"/>
    </source>
</evidence>
<feature type="region of interest" description="Disordered" evidence="1">
    <location>
        <begin position="60"/>
        <end position="93"/>
    </location>
</feature>
<evidence type="ECO:0000313" key="2">
    <source>
        <dbReference type="Proteomes" id="UP000887564"/>
    </source>
</evidence>
<accession>A0A914S3L6</accession>
<dbReference type="Proteomes" id="UP000887564">
    <property type="component" value="Unplaced"/>
</dbReference>
<feature type="compositionally biased region" description="Polar residues" evidence="1">
    <location>
        <begin position="60"/>
        <end position="75"/>
    </location>
</feature>
<evidence type="ECO:0000313" key="3">
    <source>
        <dbReference type="WBParaSite" id="PEQ_0000887601-mRNA-1"/>
    </source>
</evidence>
<sequence length="115" mass="13551">MFLDCLRYFRIRHSQYCDVTLLACLSMTSFFRDSLSHPFTIFEMDDALVPHFYRLSYYPNESMNSSDSENRSPNTDDSDCSMERSPLQSPRKYQCTPLKQTKLTGYYFMALLLAH</sequence>
<organism evidence="2 3">
    <name type="scientific">Parascaris equorum</name>
    <name type="common">Equine roundworm</name>
    <dbReference type="NCBI Taxonomy" id="6256"/>
    <lineage>
        <taxon>Eukaryota</taxon>
        <taxon>Metazoa</taxon>
        <taxon>Ecdysozoa</taxon>
        <taxon>Nematoda</taxon>
        <taxon>Chromadorea</taxon>
        <taxon>Rhabditida</taxon>
        <taxon>Spirurina</taxon>
        <taxon>Ascaridomorpha</taxon>
        <taxon>Ascaridoidea</taxon>
        <taxon>Ascarididae</taxon>
        <taxon>Parascaris</taxon>
    </lineage>
</organism>
<reference evidence="3" key="1">
    <citation type="submission" date="2022-11" db="UniProtKB">
        <authorList>
            <consortium name="WormBaseParasite"/>
        </authorList>
    </citation>
    <scope>IDENTIFICATION</scope>
</reference>